<keyword evidence="11" id="KW-1185">Reference proteome</keyword>
<evidence type="ECO:0000256" key="7">
    <source>
        <dbReference type="ARBA" id="ARBA00022989"/>
    </source>
</evidence>
<keyword evidence="7 9" id="KW-1133">Transmembrane helix</keyword>
<organism evidence="10 11">
    <name type="scientific">Nakamurella endophytica</name>
    <dbReference type="NCBI Taxonomy" id="1748367"/>
    <lineage>
        <taxon>Bacteria</taxon>
        <taxon>Bacillati</taxon>
        <taxon>Actinomycetota</taxon>
        <taxon>Actinomycetes</taxon>
        <taxon>Nakamurellales</taxon>
        <taxon>Nakamurellaceae</taxon>
        <taxon>Nakamurella</taxon>
    </lineage>
</organism>
<comment type="subcellular location">
    <subcellularLocation>
        <location evidence="1 9">Cell membrane</location>
        <topology evidence="1 9">Multi-pass membrane protein</topology>
    </subcellularLocation>
</comment>
<comment type="caution">
    <text evidence="10">The sequence shown here is derived from an EMBL/GenBank/DDBJ whole genome shotgun (WGS) entry which is preliminary data.</text>
</comment>
<comment type="pathway">
    <text evidence="2 9">Cofactor biosynthesis; adenosylcobalamin biosynthesis.</text>
</comment>
<evidence type="ECO:0000256" key="5">
    <source>
        <dbReference type="ARBA" id="ARBA00022573"/>
    </source>
</evidence>
<evidence type="ECO:0000256" key="6">
    <source>
        <dbReference type="ARBA" id="ARBA00022692"/>
    </source>
</evidence>
<dbReference type="EMBL" id="BMNA01000001">
    <property type="protein sequence ID" value="GGL85121.1"/>
    <property type="molecule type" value="Genomic_DNA"/>
</dbReference>
<gene>
    <name evidence="9 10" type="primary">cobD</name>
    <name evidence="10" type="ORF">GCM10011594_00950</name>
</gene>
<dbReference type="HAMAP" id="MF_00024">
    <property type="entry name" value="CobD_CbiB"/>
    <property type="match status" value="1"/>
</dbReference>
<dbReference type="GO" id="GO:0048472">
    <property type="term" value="F:threonine-phosphate decarboxylase activity"/>
    <property type="evidence" value="ECO:0007669"/>
    <property type="project" value="InterPro"/>
</dbReference>
<dbReference type="GO" id="GO:0005886">
    <property type="term" value="C:plasma membrane"/>
    <property type="evidence" value="ECO:0007669"/>
    <property type="project" value="UniProtKB-SubCell"/>
</dbReference>
<reference evidence="10" key="2">
    <citation type="submission" date="2020-09" db="EMBL/GenBank/DDBJ databases">
        <authorList>
            <person name="Sun Q."/>
            <person name="Zhou Y."/>
        </authorList>
    </citation>
    <scope>NUCLEOTIDE SEQUENCE</scope>
    <source>
        <strain evidence="10">CGMCC 4.7308</strain>
    </source>
</reference>
<dbReference type="Pfam" id="PF03186">
    <property type="entry name" value="CobD_Cbib"/>
    <property type="match status" value="1"/>
</dbReference>
<evidence type="ECO:0000313" key="11">
    <source>
        <dbReference type="Proteomes" id="UP000655208"/>
    </source>
</evidence>
<dbReference type="AlphaFoldDB" id="A0A917SKN4"/>
<comment type="function">
    <text evidence="9">Converts cobyric acid to cobinamide by the addition of aminopropanol on the F carboxylic group.</text>
</comment>
<protein>
    <recommendedName>
        <fullName evidence="9">Cobalamin biosynthesis protein CobD</fullName>
    </recommendedName>
</protein>
<dbReference type="RefSeq" id="WP_229673469.1">
    <property type="nucleotide sequence ID" value="NZ_BMNA01000001.1"/>
</dbReference>
<evidence type="ECO:0000256" key="9">
    <source>
        <dbReference type="HAMAP-Rule" id="MF_00024"/>
    </source>
</evidence>
<name>A0A917SKN4_9ACTN</name>
<accession>A0A917SKN4</accession>
<dbReference type="PANTHER" id="PTHR34308:SF1">
    <property type="entry name" value="COBALAMIN BIOSYNTHESIS PROTEIN CBIB"/>
    <property type="match status" value="1"/>
</dbReference>
<sequence>MPDPSRPDLSRAAGLLLGALADRALGDPRRRHPVAGFGAVAALAERRWYRDTVAAGGWHVAALVLPVVGAAAVAERGLRRWPWPRAALTAGATWTVLGGRSLGREAAAVHTRLVAGDLPAARVRLTHLVGRDTARLDTGEVARAVVESVAENTSDAVVGPLVWGALFGVPGLLGYRAVNTLDAMVGHRSDRYLRFGRVAARLDDLVNLLPARLCVALTAAAAPVVGGRPAAAIAAARRDGGRHPSPNAGPVEAAAAGALGITLGGTNSYEGAAEDRGTLGDGPPPGPADIPRAVRLAATVGWLSAGVAAAVPTIKAVSASSAVSGRRGRRRAGR</sequence>
<evidence type="ECO:0000256" key="8">
    <source>
        <dbReference type="ARBA" id="ARBA00023136"/>
    </source>
</evidence>
<evidence type="ECO:0000256" key="4">
    <source>
        <dbReference type="ARBA" id="ARBA00022475"/>
    </source>
</evidence>
<dbReference type="NCBIfam" id="TIGR00380">
    <property type="entry name" value="cobal_cbiB"/>
    <property type="match status" value="1"/>
</dbReference>
<dbReference type="Proteomes" id="UP000655208">
    <property type="component" value="Unassembled WGS sequence"/>
</dbReference>
<dbReference type="GO" id="GO:0009236">
    <property type="term" value="P:cobalamin biosynthetic process"/>
    <property type="evidence" value="ECO:0007669"/>
    <property type="project" value="UniProtKB-UniRule"/>
</dbReference>
<proteinExistence type="inferred from homology"/>
<evidence type="ECO:0000256" key="1">
    <source>
        <dbReference type="ARBA" id="ARBA00004651"/>
    </source>
</evidence>
<keyword evidence="8 9" id="KW-0472">Membrane</keyword>
<dbReference type="NCBIfam" id="NF002276">
    <property type="entry name" value="PRK01209.1-4"/>
    <property type="match status" value="1"/>
</dbReference>
<evidence type="ECO:0000256" key="2">
    <source>
        <dbReference type="ARBA" id="ARBA00004953"/>
    </source>
</evidence>
<dbReference type="PANTHER" id="PTHR34308">
    <property type="entry name" value="COBALAMIN BIOSYNTHESIS PROTEIN CBIB"/>
    <property type="match status" value="1"/>
</dbReference>
<dbReference type="InterPro" id="IPR004485">
    <property type="entry name" value="Cobalamin_biosynth_CobD/CbiB"/>
</dbReference>
<evidence type="ECO:0000313" key="10">
    <source>
        <dbReference type="EMBL" id="GGL85121.1"/>
    </source>
</evidence>
<comment type="similarity">
    <text evidence="3 9">Belongs to the CobD/CbiB family.</text>
</comment>
<dbReference type="GO" id="GO:0015420">
    <property type="term" value="F:ABC-type vitamin B12 transporter activity"/>
    <property type="evidence" value="ECO:0007669"/>
    <property type="project" value="UniProtKB-UniRule"/>
</dbReference>
<keyword evidence="6 9" id="KW-0812">Transmembrane</keyword>
<reference evidence="10" key="1">
    <citation type="journal article" date="2014" name="Int. J. Syst. Evol. Microbiol.">
        <title>Complete genome sequence of Corynebacterium casei LMG S-19264T (=DSM 44701T), isolated from a smear-ripened cheese.</title>
        <authorList>
            <consortium name="US DOE Joint Genome Institute (JGI-PGF)"/>
            <person name="Walter F."/>
            <person name="Albersmeier A."/>
            <person name="Kalinowski J."/>
            <person name="Ruckert C."/>
        </authorList>
    </citation>
    <scope>NUCLEOTIDE SEQUENCE</scope>
    <source>
        <strain evidence="10">CGMCC 4.7308</strain>
    </source>
</reference>
<keyword evidence="5 9" id="KW-0169">Cobalamin biosynthesis</keyword>
<keyword evidence="4 9" id="KW-1003">Cell membrane</keyword>
<evidence type="ECO:0000256" key="3">
    <source>
        <dbReference type="ARBA" id="ARBA00006263"/>
    </source>
</evidence>